<keyword evidence="1 10" id="KW-1003">Cell membrane</keyword>
<comment type="pathway">
    <text evidence="10">Cell wall biogenesis; peptidoglycan biosynthesis.</text>
</comment>
<keyword evidence="8 10" id="KW-0131">Cell cycle</keyword>
<evidence type="ECO:0000259" key="13">
    <source>
        <dbReference type="Pfam" id="PF04101"/>
    </source>
</evidence>
<keyword evidence="9 10" id="KW-0961">Cell wall biogenesis/degradation</keyword>
<dbReference type="SUPFAM" id="SSF53756">
    <property type="entry name" value="UDP-Glycosyltransferase/glycogen phosphorylase"/>
    <property type="match status" value="1"/>
</dbReference>
<protein>
    <recommendedName>
        <fullName evidence="10">UDP-N-acetylglucosamine--N-acetylmuramyl-(pentapeptide) pyrophosphoryl-undecaprenol N-acetylglucosamine transferase</fullName>
        <ecNumber evidence="10">2.4.1.227</ecNumber>
    </recommendedName>
    <alternativeName>
        <fullName evidence="10">Undecaprenyl-PP-MurNAc-pentapeptide-UDPGlcNAc GlcNAc transferase</fullName>
    </alternativeName>
</protein>
<evidence type="ECO:0000256" key="1">
    <source>
        <dbReference type="ARBA" id="ARBA00022475"/>
    </source>
</evidence>
<evidence type="ECO:0000256" key="5">
    <source>
        <dbReference type="ARBA" id="ARBA00022960"/>
    </source>
</evidence>
<keyword evidence="15" id="KW-1185">Reference proteome</keyword>
<evidence type="ECO:0000256" key="3">
    <source>
        <dbReference type="ARBA" id="ARBA00022676"/>
    </source>
</evidence>
<comment type="caution">
    <text evidence="14">The sequence shown here is derived from an EMBL/GenBank/DDBJ whole genome shotgun (WGS) entry which is preliminary data.</text>
</comment>
<dbReference type="GO" id="GO:0009252">
    <property type="term" value="P:peptidoglycan biosynthetic process"/>
    <property type="evidence" value="ECO:0007669"/>
    <property type="project" value="UniProtKB-UniRule"/>
</dbReference>
<evidence type="ECO:0000256" key="7">
    <source>
        <dbReference type="ARBA" id="ARBA00023136"/>
    </source>
</evidence>
<dbReference type="NCBIfam" id="TIGR01133">
    <property type="entry name" value="murG"/>
    <property type="match status" value="1"/>
</dbReference>
<evidence type="ECO:0000313" key="15">
    <source>
        <dbReference type="Proteomes" id="UP000555728"/>
    </source>
</evidence>
<keyword evidence="2 10" id="KW-0132">Cell division</keyword>
<evidence type="ECO:0000313" key="14">
    <source>
        <dbReference type="EMBL" id="MBB4286651.1"/>
    </source>
</evidence>
<evidence type="ECO:0000256" key="8">
    <source>
        <dbReference type="ARBA" id="ARBA00023306"/>
    </source>
</evidence>
<evidence type="ECO:0000256" key="4">
    <source>
        <dbReference type="ARBA" id="ARBA00022679"/>
    </source>
</evidence>
<name>A0A7W6WKS4_9PROT</name>
<dbReference type="PANTHER" id="PTHR21015">
    <property type="entry name" value="UDP-N-ACETYLGLUCOSAMINE--N-ACETYLMURAMYL-(PENTAPEPTIDE) PYROPHOSPHORYL-UNDECAPRENOL N-ACETYLGLUCOSAMINE TRANSFERASE 1"/>
    <property type="match status" value="1"/>
</dbReference>
<keyword evidence="7 10" id="KW-0472">Membrane</keyword>
<evidence type="ECO:0000259" key="12">
    <source>
        <dbReference type="Pfam" id="PF03033"/>
    </source>
</evidence>
<sequence>MTATSAPFILLAAGGTGGHVFPAEALAAALEARGCRLGFVTDARGQTHGGALGRLQTWRVQAGGLAGRGLRGRLSGALRLGWGLLQAWRLVGRLRPDLVVGFGGYAAFPTMVAANLRGRPTLIHEQNAVLGRANRLLAGRVDRIATALPEVVHLPAGKGRHVGNPVRPATLAARDVPYAAPTGDGPVRLLVTGGSQGARALTDLVPAALAALPEPLRARLRVAQQCRPEDLARARDAYADAGIAAETAAFFDDIPARLAQAHLVICRAGASTVAELTCVGRPAVLIPLPSAIDDHQTANARVLAEAGAGWLLPQSRLDALGLSRRLADVLGDPAGLESAAAQARTLGRPDAAARLADLALALATPATAPPPTDLDHAKPRESAP</sequence>
<dbReference type="Pfam" id="PF04101">
    <property type="entry name" value="Glyco_tran_28_C"/>
    <property type="match status" value="1"/>
</dbReference>
<dbReference type="PANTHER" id="PTHR21015:SF22">
    <property type="entry name" value="GLYCOSYLTRANSFERASE"/>
    <property type="match status" value="1"/>
</dbReference>
<dbReference type="RefSeq" id="WP_184435695.1">
    <property type="nucleotide sequence ID" value="NZ_JACIGI010000019.1"/>
</dbReference>
<feature type="binding site" evidence="10">
    <location>
        <begin position="16"/>
        <end position="18"/>
    </location>
    <ligand>
        <name>UDP-N-acetyl-alpha-D-glucosamine</name>
        <dbReference type="ChEBI" id="CHEBI:57705"/>
    </ligand>
</feature>
<dbReference type="EC" id="2.4.1.227" evidence="10"/>
<dbReference type="GO" id="GO:0051301">
    <property type="term" value="P:cell division"/>
    <property type="evidence" value="ECO:0007669"/>
    <property type="project" value="UniProtKB-KW"/>
</dbReference>
<evidence type="ECO:0000256" key="2">
    <source>
        <dbReference type="ARBA" id="ARBA00022618"/>
    </source>
</evidence>
<dbReference type="InterPro" id="IPR006009">
    <property type="entry name" value="GlcNAc_MurG"/>
</dbReference>
<organism evidence="14 15">
    <name type="scientific">Roseospira goensis</name>
    <dbReference type="NCBI Taxonomy" id="391922"/>
    <lineage>
        <taxon>Bacteria</taxon>
        <taxon>Pseudomonadati</taxon>
        <taxon>Pseudomonadota</taxon>
        <taxon>Alphaproteobacteria</taxon>
        <taxon>Rhodospirillales</taxon>
        <taxon>Rhodospirillaceae</taxon>
        <taxon>Roseospira</taxon>
    </lineage>
</organism>
<feature type="domain" description="Glycosyltransferase family 28 N-terminal" evidence="12">
    <location>
        <begin position="9"/>
        <end position="145"/>
    </location>
</feature>
<comment type="caution">
    <text evidence="10">Lacks conserved residue(s) required for the propagation of feature annotation.</text>
</comment>
<dbReference type="GO" id="GO:0005975">
    <property type="term" value="P:carbohydrate metabolic process"/>
    <property type="evidence" value="ECO:0007669"/>
    <property type="project" value="InterPro"/>
</dbReference>
<dbReference type="EMBL" id="JACIGI010000019">
    <property type="protein sequence ID" value="MBB4286651.1"/>
    <property type="molecule type" value="Genomic_DNA"/>
</dbReference>
<evidence type="ECO:0000256" key="11">
    <source>
        <dbReference type="SAM" id="MobiDB-lite"/>
    </source>
</evidence>
<dbReference type="CDD" id="cd03785">
    <property type="entry name" value="GT28_MurG"/>
    <property type="match status" value="1"/>
</dbReference>
<evidence type="ECO:0000256" key="6">
    <source>
        <dbReference type="ARBA" id="ARBA00022984"/>
    </source>
</evidence>
<dbReference type="Pfam" id="PF03033">
    <property type="entry name" value="Glyco_transf_28"/>
    <property type="match status" value="1"/>
</dbReference>
<comment type="subcellular location">
    <subcellularLocation>
        <location evidence="10">Cell membrane</location>
        <topology evidence="10">Peripheral membrane protein</topology>
        <orientation evidence="10">Cytoplasmic side</orientation>
    </subcellularLocation>
</comment>
<accession>A0A7W6WKS4</accession>
<evidence type="ECO:0000256" key="9">
    <source>
        <dbReference type="ARBA" id="ARBA00023316"/>
    </source>
</evidence>
<dbReference type="UniPathway" id="UPA00219"/>
<keyword evidence="4 10" id="KW-0808">Transferase</keyword>
<feature type="binding site" evidence="10">
    <location>
        <position position="167"/>
    </location>
    <ligand>
        <name>UDP-N-acetyl-alpha-D-glucosamine</name>
        <dbReference type="ChEBI" id="CHEBI:57705"/>
    </ligand>
</feature>
<evidence type="ECO:0000256" key="10">
    <source>
        <dbReference type="HAMAP-Rule" id="MF_00033"/>
    </source>
</evidence>
<dbReference type="AlphaFoldDB" id="A0A7W6WKS4"/>
<feature type="binding site" evidence="10">
    <location>
        <position position="127"/>
    </location>
    <ligand>
        <name>UDP-N-acetyl-alpha-D-glucosamine</name>
        <dbReference type="ChEBI" id="CHEBI:57705"/>
    </ligand>
</feature>
<feature type="binding site" evidence="10">
    <location>
        <position position="195"/>
    </location>
    <ligand>
        <name>UDP-N-acetyl-alpha-D-glucosamine</name>
        <dbReference type="ChEBI" id="CHEBI:57705"/>
    </ligand>
</feature>
<dbReference type="InterPro" id="IPR004276">
    <property type="entry name" value="GlycoTrans_28_N"/>
</dbReference>
<keyword evidence="5 10" id="KW-0133">Cell shape</keyword>
<comment type="similarity">
    <text evidence="10">Belongs to the glycosyltransferase 28 family. MurG subfamily.</text>
</comment>
<dbReference type="HAMAP" id="MF_00033">
    <property type="entry name" value="MurG"/>
    <property type="match status" value="1"/>
</dbReference>
<dbReference type="Gene3D" id="3.40.50.2000">
    <property type="entry name" value="Glycogen Phosphorylase B"/>
    <property type="match status" value="2"/>
</dbReference>
<feature type="domain" description="Glycosyl transferase family 28 C-terminal" evidence="13">
    <location>
        <begin position="189"/>
        <end position="354"/>
    </location>
</feature>
<keyword evidence="6 10" id="KW-0573">Peptidoglycan synthesis</keyword>
<dbReference type="GO" id="GO:0071555">
    <property type="term" value="P:cell wall organization"/>
    <property type="evidence" value="ECO:0007669"/>
    <property type="project" value="UniProtKB-KW"/>
</dbReference>
<feature type="compositionally biased region" description="Basic and acidic residues" evidence="11">
    <location>
        <begin position="373"/>
        <end position="384"/>
    </location>
</feature>
<keyword evidence="3 10" id="KW-0328">Glycosyltransferase</keyword>
<proteinExistence type="inferred from homology"/>
<gene>
    <name evidence="10" type="primary">murG</name>
    <name evidence="14" type="ORF">GGD88_002386</name>
</gene>
<dbReference type="Proteomes" id="UP000555728">
    <property type="component" value="Unassembled WGS sequence"/>
</dbReference>
<reference evidence="14 15" key="1">
    <citation type="submission" date="2020-08" db="EMBL/GenBank/DDBJ databases">
        <title>Genome sequencing of Purple Non-Sulfur Bacteria from various extreme environments.</title>
        <authorList>
            <person name="Mayer M."/>
        </authorList>
    </citation>
    <scope>NUCLEOTIDE SEQUENCE [LARGE SCALE GENOMIC DNA]</scope>
    <source>
        <strain evidence="14 15">JA135</strain>
    </source>
</reference>
<feature type="binding site" evidence="10">
    <location>
        <position position="296"/>
    </location>
    <ligand>
        <name>UDP-N-acetyl-alpha-D-glucosamine</name>
        <dbReference type="ChEBI" id="CHEBI:57705"/>
    </ligand>
</feature>
<dbReference type="GO" id="GO:0008360">
    <property type="term" value="P:regulation of cell shape"/>
    <property type="evidence" value="ECO:0007669"/>
    <property type="project" value="UniProtKB-KW"/>
</dbReference>
<feature type="region of interest" description="Disordered" evidence="11">
    <location>
        <begin position="364"/>
        <end position="384"/>
    </location>
</feature>
<dbReference type="GO" id="GO:0050511">
    <property type="term" value="F:undecaprenyldiphospho-muramoylpentapeptide beta-N-acetylglucosaminyltransferase activity"/>
    <property type="evidence" value="ECO:0007669"/>
    <property type="project" value="UniProtKB-UniRule"/>
</dbReference>
<dbReference type="InterPro" id="IPR007235">
    <property type="entry name" value="Glyco_trans_28_C"/>
</dbReference>
<comment type="function">
    <text evidence="10">Cell wall formation. Catalyzes the transfer of a GlcNAc subunit on undecaprenyl-pyrophosphoryl-MurNAc-pentapeptide (lipid intermediate I) to form undecaprenyl-pyrophosphoryl-MurNAc-(pentapeptide)GlcNAc (lipid intermediate II).</text>
</comment>
<dbReference type="GO" id="GO:0005886">
    <property type="term" value="C:plasma membrane"/>
    <property type="evidence" value="ECO:0007669"/>
    <property type="project" value="UniProtKB-SubCell"/>
</dbReference>
<comment type="catalytic activity">
    <reaction evidence="10">
        <text>di-trans,octa-cis-undecaprenyl diphospho-N-acetyl-alpha-D-muramoyl-L-alanyl-D-glutamyl-meso-2,6-diaminopimeloyl-D-alanyl-D-alanine + UDP-N-acetyl-alpha-D-glucosamine = di-trans,octa-cis-undecaprenyl diphospho-[N-acetyl-alpha-D-glucosaminyl-(1-&gt;4)]-N-acetyl-alpha-D-muramoyl-L-alanyl-D-glutamyl-meso-2,6-diaminopimeloyl-D-alanyl-D-alanine + UDP + H(+)</text>
        <dbReference type="Rhea" id="RHEA:31227"/>
        <dbReference type="ChEBI" id="CHEBI:15378"/>
        <dbReference type="ChEBI" id="CHEBI:57705"/>
        <dbReference type="ChEBI" id="CHEBI:58223"/>
        <dbReference type="ChEBI" id="CHEBI:61387"/>
        <dbReference type="ChEBI" id="CHEBI:61388"/>
        <dbReference type="EC" id="2.4.1.227"/>
    </reaction>
</comment>